<proteinExistence type="predicted"/>
<comment type="caution">
    <text evidence="1">The sequence shown here is derived from an EMBL/GenBank/DDBJ whole genome shotgun (WGS) entry which is preliminary data.</text>
</comment>
<dbReference type="Proteomes" id="UP000003653">
    <property type="component" value="Unassembled WGS sequence"/>
</dbReference>
<protein>
    <submittedName>
        <fullName evidence="1">Uncharacterized protein</fullName>
    </submittedName>
</protein>
<feature type="non-terminal residue" evidence="1">
    <location>
        <position position="1"/>
    </location>
</feature>
<dbReference type="AlphaFoldDB" id="D5PDX7"/>
<dbReference type="EMBL" id="ADNV01000311">
    <property type="protein sequence ID" value="EFG75720.1"/>
    <property type="molecule type" value="Genomic_DNA"/>
</dbReference>
<name>D5PDX7_9MYCO</name>
<accession>D5PDX7</accession>
<dbReference type="HOGENOM" id="CLU_3226424_0_0_11"/>
<evidence type="ECO:0000313" key="1">
    <source>
        <dbReference type="EMBL" id="EFG75720.1"/>
    </source>
</evidence>
<sequence length="43" mass="4876">RVGRRKRGARGQRLVAGAGRACGWGVWVRAGPDWMRTRRVWLG</sequence>
<keyword evidence="2" id="KW-1185">Reference proteome</keyword>
<gene>
    <name evidence="1" type="ORF">HMPREF0591_4371</name>
</gene>
<organism evidence="1 2">
    <name type="scientific">Mycobacterium parascrofulaceum ATCC BAA-614</name>
    <dbReference type="NCBI Taxonomy" id="525368"/>
    <lineage>
        <taxon>Bacteria</taxon>
        <taxon>Bacillati</taxon>
        <taxon>Actinomycetota</taxon>
        <taxon>Actinomycetes</taxon>
        <taxon>Mycobacteriales</taxon>
        <taxon>Mycobacteriaceae</taxon>
        <taxon>Mycobacterium</taxon>
        <taxon>Mycobacterium simiae complex</taxon>
    </lineage>
</organism>
<evidence type="ECO:0000313" key="2">
    <source>
        <dbReference type="Proteomes" id="UP000003653"/>
    </source>
</evidence>
<reference evidence="1 2" key="1">
    <citation type="submission" date="2010-04" db="EMBL/GenBank/DDBJ databases">
        <authorList>
            <person name="Muzny D."/>
            <person name="Qin X."/>
            <person name="Deng J."/>
            <person name="Jiang H."/>
            <person name="Liu Y."/>
            <person name="Qu J."/>
            <person name="Song X.-Z."/>
            <person name="Zhang L."/>
            <person name="Thornton R."/>
            <person name="Coyle M."/>
            <person name="Francisco L."/>
            <person name="Jackson L."/>
            <person name="Javaid M."/>
            <person name="Korchina V."/>
            <person name="Kovar C."/>
            <person name="Mata R."/>
            <person name="Mathew T."/>
            <person name="Ngo R."/>
            <person name="Nguyen L."/>
            <person name="Nguyen N."/>
            <person name="Okwuonu G."/>
            <person name="Ongeri F."/>
            <person name="Pham C."/>
            <person name="Simmons D."/>
            <person name="Wilczek-Boney K."/>
            <person name="Hale W."/>
            <person name="Jakkamsetti A."/>
            <person name="Pham P."/>
            <person name="Ruth R."/>
            <person name="San Lucas F."/>
            <person name="Warren J."/>
            <person name="Zhang J."/>
            <person name="Zhao Z."/>
            <person name="Zhou C."/>
            <person name="Zhu D."/>
            <person name="Lee S."/>
            <person name="Bess C."/>
            <person name="Blankenburg K."/>
            <person name="Forbes L."/>
            <person name="Fu Q."/>
            <person name="Gubbala S."/>
            <person name="Hirani K."/>
            <person name="Jayaseelan J.C."/>
            <person name="Lara F."/>
            <person name="Munidasa M."/>
            <person name="Palculict T."/>
            <person name="Patil S."/>
            <person name="Pu L.-L."/>
            <person name="Saada N."/>
            <person name="Tang L."/>
            <person name="Weissenberger G."/>
            <person name="Zhu Y."/>
            <person name="Hemphill L."/>
            <person name="Shang Y."/>
            <person name="Youmans B."/>
            <person name="Ayvaz T."/>
            <person name="Ross M."/>
            <person name="Santibanez J."/>
            <person name="Aqrawi P."/>
            <person name="Gross S."/>
            <person name="Joshi V."/>
            <person name="Fowler G."/>
            <person name="Nazareth L."/>
            <person name="Reid J."/>
            <person name="Worley K."/>
            <person name="Petrosino J."/>
            <person name="Highlander S."/>
            <person name="Gibbs R."/>
        </authorList>
    </citation>
    <scope>NUCLEOTIDE SEQUENCE [LARGE SCALE GENOMIC DNA]</scope>
    <source>
        <strain evidence="1 2">ATCC BAA-614</strain>
    </source>
</reference>